<evidence type="ECO:0000259" key="2">
    <source>
        <dbReference type="Pfam" id="PF00975"/>
    </source>
</evidence>
<keyword evidence="4" id="KW-1185">Reference proteome</keyword>
<dbReference type="InterPro" id="IPR001031">
    <property type="entry name" value="Thioesterase"/>
</dbReference>
<dbReference type="Gene3D" id="3.40.50.1820">
    <property type="entry name" value="alpha/beta hydrolase"/>
    <property type="match status" value="1"/>
</dbReference>
<feature type="domain" description="Thioesterase" evidence="2">
    <location>
        <begin position="7"/>
        <end position="231"/>
    </location>
</feature>
<evidence type="ECO:0000313" key="4">
    <source>
        <dbReference type="Proteomes" id="UP001469365"/>
    </source>
</evidence>
<comment type="similarity">
    <text evidence="1">Belongs to the thioesterase family.</text>
</comment>
<protein>
    <submittedName>
        <fullName evidence="3">Alpha/beta fold hydrolase</fullName>
    </submittedName>
</protein>
<evidence type="ECO:0000256" key="1">
    <source>
        <dbReference type="ARBA" id="ARBA00007169"/>
    </source>
</evidence>
<dbReference type="Pfam" id="PF00975">
    <property type="entry name" value="Thioesterase"/>
    <property type="match status" value="1"/>
</dbReference>
<dbReference type="Proteomes" id="UP001469365">
    <property type="component" value="Unassembled WGS sequence"/>
</dbReference>
<dbReference type="RefSeq" id="WP_341414272.1">
    <property type="nucleotide sequence ID" value="NZ_JBBPCC010000002.1"/>
</dbReference>
<proteinExistence type="inferred from homology"/>
<name>A0ABU9DG22_9BACL</name>
<dbReference type="PANTHER" id="PTHR11487">
    <property type="entry name" value="THIOESTERASE"/>
    <property type="match status" value="1"/>
</dbReference>
<dbReference type="PANTHER" id="PTHR11487:SF0">
    <property type="entry name" value="S-ACYL FATTY ACID SYNTHASE THIOESTERASE, MEDIUM CHAIN"/>
    <property type="match status" value="1"/>
</dbReference>
<accession>A0ABU9DG22</accession>
<dbReference type="SUPFAM" id="SSF53474">
    <property type="entry name" value="alpha/beta-Hydrolases"/>
    <property type="match status" value="1"/>
</dbReference>
<organism evidence="3 4">
    <name type="scientific">Paenibacillus filicis</name>
    <dbReference type="NCBI Taxonomy" id="669464"/>
    <lineage>
        <taxon>Bacteria</taxon>
        <taxon>Bacillati</taxon>
        <taxon>Bacillota</taxon>
        <taxon>Bacilli</taxon>
        <taxon>Bacillales</taxon>
        <taxon>Paenibacillaceae</taxon>
        <taxon>Paenibacillus</taxon>
    </lineage>
</organism>
<sequence>MTAGAMKLFCLPYAGASAAIYGRWRKRLLPVADVHPLELAGRGARMNEPLPDRVEDAVDDLFQRIEPYLDGSPYALFGHSMGSLLAFELVHRIQQAALPGPDPVIVSGRSAPHVPAGNRYVHLMSDSEFRQELLSIGGTPQELFDTPSVYPMFERIIRSDYRMLETYRYAEKTEGIRANLIVLGGTEDSTIQGPLEEWRRHAAAGYRIIRFRGGHFFIHEDEAEVVELLKKELGFRMLKGAGTS</sequence>
<gene>
    <name evidence="3" type="ORF">WMW72_04745</name>
</gene>
<evidence type="ECO:0000313" key="3">
    <source>
        <dbReference type="EMBL" id="MEK8127216.1"/>
    </source>
</evidence>
<dbReference type="GO" id="GO:0016787">
    <property type="term" value="F:hydrolase activity"/>
    <property type="evidence" value="ECO:0007669"/>
    <property type="project" value="UniProtKB-KW"/>
</dbReference>
<comment type="caution">
    <text evidence="3">The sequence shown here is derived from an EMBL/GenBank/DDBJ whole genome shotgun (WGS) entry which is preliminary data.</text>
</comment>
<keyword evidence="3" id="KW-0378">Hydrolase</keyword>
<dbReference type="InterPro" id="IPR029058">
    <property type="entry name" value="AB_hydrolase_fold"/>
</dbReference>
<dbReference type="EMBL" id="JBBPCC010000002">
    <property type="protein sequence ID" value="MEK8127216.1"/>
    <property type="molecule type" value="Genomic_DNA"/>
</dbReference>
<dbReference type="InterPro" id="IPR012223">
    <property type="entry name" value="TEII"/>
</dbReference>
<reference evidence="3 4" key="1">
    <citation type="submission" date="2024-04" db="EMBL/GenBank/DDBJ databases">
        <title>draft genome sequnece of Paenibacillus filicis.</title>
        <authorList>
            <person name="Kim D.-U."/>
        </authorList>
    </citation>
    <scope>NUCLEOTIDE SEQUENCE [LARGE SCALE GENOMIC DNA]</scope>
    <source>
        <strain evidence="3 4">KACC14197</strain>
    </source>
</reference>